<dbReference type="RefSeq" id="XP_005537518.1">
    <property type="nucleotide sequence ID" value="XM_005537461.1"/>
</dbReference>
<dbReference type="PANTHER" id="PTHR47959">
    <property type="entry name" value="ATP-DEPENDENT RNA HELICASE RHLE-RELATED"/>
    <property type="match status" value="1"/>
</dbReference>
<evidence type="ECO:0000256" key="2">
    <source>
        <dbReference type="ARBA" id="ARBA00022801"/>
    </source>
</evidence>
<dbReference type="CDD" id="cd18787">
    <property type="entry name" value="SF2_C_DEAD"/>
    <property type="match status" value="1"/>
</dbReference>
<feature type="region of interest" description="Disordered" evidence="5">
    <location>
        <begin position="610"/>
        <end position="636"/>
    </location>
</feature>
<dbReference type="OrthoDB" id="10261375at2759"/>
<keyword evidence="1" id="KW-0547">Nucleotide-binding</keyword>
<keyword evidence="4" id="KW-0067">ATP-binding</keyword>
<evidence type="ECO:0000256" key="5">
    <source>
        <dbReference type="SAM" id="MobiDB-lite"/>
    </source>
</evidence>
<protein>
    <submittedName>
        <fullName evidence="8">ATP-dependent RNA helicase</fullName>
    </submittedName>
</protein>
<feature type="domain" description="Helicase C-terminal" evidence="7">
    <location>
        <begin position="254"/>
        <end position="425"/>
    </location>
</feature>
<feature type="compositionally biased region" description="Basic and acidic residues" evidence="5">
    <location>
        <begin position="617"/>
        <end position="628"/>
    </location>
</feature>
<accession>M1VEW5</accession>
<dbReference type="PROSITE" id="PS51192">
    <property type="entry name" value="HELICASE_ATP_BIND_1"/>
    <property type="match status" value="1"/>
</dbReference>
<dbReference type="InterPro" id="IPR001650">
    <property type="entry name" value="Helicase_C-like"/>
</dbReference>
<dbReference type="SUPFAM" id="SSF52540">
    <property type="entry name" value="P-loop containing nucleoside triphosphate hydrolases"/>
    <property type="match status" value="1"/>
</dbReference>
<dbReference type="GO" id="GO:0003724">
    <property type="term" value="F:RNA helicase activity"/>
    <property type="evidence" value="ECO:0007669"/>
    <property type="project" value="TreeGrafter"/>
</dbReference>
<dbReference type="PANTHER" id="PTHR47959:SF8">
    <property type="entry name" value="RNA HELICASE"/>
    <property type="match status" value="1"/>
</dbReference>
<reference evidence="8 9" key="1">
    <citation type="journal article" date="2004" name="Nature">
        <title>Genome sequence of the ultrasmall unicellular red alga Cyanidioschyzon merolae 10D.</title>
        <authorList>
            <person name="Matsuzaki M."/>
            <person name="Misumi O."/>
            <person name="Shin-i T."/>
            <person name="Maruyama S."/>
            <person name="Takahara M."/>
            <person name="Miyagishima S."/>
            <person name="Mori T."/>
            <person name="Nishida K."/>
            <person name="Yagisawa F."/>
            <person name="Nishida K."/>
            <person name="Yoshida Y."/>
            <person name="Nishimura Y."/>
            <person name="Nakao S."/>
            <person name="Kobayashi T."/>
            <person name="Momoyama Y."/>
            <person name="Higashiyama T."/>
            <person name="Minoda A."/>
            <person name="Sano M."/>
            <person name="Nomoto H."/>
            <person name="Oishi K."/>
            <person name="Hayashi H."/>
            <person name="Ohta F."/>
            <person name="Nishizaka S."/>
            <person name="Haga S."/>
            <person name="Miura S."/>
            <person name="Morishita T."/>
            <person name="Kabeya Y."/>
            <person name="Terasawa K."/>
            <person name="Suzuki Y."/>
            <person name="Ishii Y."/>
            <person name="Asakawa S."/>
            <person name="Takano H."/>
            <person name="Ohta N."/>
            <person name="Kuroiwa H."/>
            <person name="Tanaka K."/>
            <person name="Shimizu N."/>
            <person name="Sugano S."/>
            <person name="Sato N."/>
            <person name="Nozaki H."/>
            <person name="Ogasawara N."/>
            <person name="Kohara Y."/>
            <person name="Kuroiwa T."/>
        </authorList>
    </citation>
    <scope>NUCLEOTIDE SEQUENCE [LARGE SCALE GENOMIC DNA]</scope>
    <source>
        <strain evidence="8 9">10D</strain>
    </source>
</reference>
<dbReference type="AlphaFoldDB" id="M1VEW5"/>
<keyword evidence="3 8" id="KW-0347">Helicase</keyword>
<dbReference type="InterPro" id="IPR014001">
    <property type="entry name" value="Helicase_ATP-bd"/>
</dbReference>
<gene>
    <name evidence="8" type="ORF">CYME_CMO107C</name>
</gene>
<evidence type="ECO:0000256" key="4">
    <source>
        <dbReference type="ARBA" id="ARBA00022840"/>
    </source>
</evidence>
<dbReference type="EMBL" id="AP006497">
    <property type="protein sequence ID" value="BAM81482.1"/>
    <property type="molecule type" value="Genomic_DNA"/>
</dbReference>
<dbReference type="Pfam" id="PF00271">
    <property type="entry name" value="Helicase_C"/>
    <property type="match status" value="1"/>
</dbReference>
<keyword evidence="2" id="KW-0378">Hydrolase</keyword>
<feature type="domain" description="Helicase ATP-binding" evidence="6">
    <location>
        <begin position="55"/>
        <end position="243"/>
    </location>
</feature>
<evidence type="ECO:0000259" key="6">
    <source>
        <dbReference type="PROSITE" id="PS51192"/>
    </source>
</evidence>
<dbReference type="InterPro" id="IPR011545">
    <property type="entry name" value="DEAD/DEAH_box_helicase_dom"/>
</dbReference>
<evidence type="ECO:0000256" key="3">
    <source>
        <dbReference type="ARBA" id="ARBA00022806"/>
    </source>
</evidence>
<dbReference type="InterPro" id="IPR027417">
    <property type="entry name" value="P-loop_NTPase"/>
</dbReference>
<evidence type="ECO:0000259" key="7">
    <source>
        <dbReference type="PROSITE" id="PS51194"/>
    </source>
</evidence>
<sequence>MPQPSELSKLGKGSCQPKPPAGLAFVALGLDARRIVRALVHCGYREPTPIQRKVIPLILSGRDVVAMARTGSGKTAAFLVPLIQRIALHPTQCVGVRGLVLSPTRELALQTFKFLCEYAKYARLRAALLIGGESLEAQFAALAQNPEVLVATPGRLLQVLDQVPHFSLKLLEIIVLDEADRLWEGNLASESRRILDMLRGTPQVENVSGLNVAAQTQKVLVSATLPKDLANFSQMVLSSPAFVRLDEEKLLSEAVETGYIFCRQEEKIAALIHVLRTLLASSKRILVFFATKHHAAYAHRLLSRYENWPVACIHGGMDQICRKRTLEEFRKKEQVSLFVTDVAARGLDLPQLDVVINFHFPPSPKLFVHRCGRVGRRGRKGWCWSLVSTDEVPYMLDVWLFANDGKSFAFRESSEECPVDVGNRGYVRDLRSQNVGRVSSAICQSIAERIQRAEMEDAELQSLHQSCVRAYDLYRRTRIKASGSSVVRARHLRNEYWSHVSIHPIFSSATAQEETPAQEQAGRVVQVPNSDGPETKRSEVLRDIHCWRPRAPVCNVQQTISGHHALLRTASGPGPRLNETICRETEANDTTTAPSSTAALDEAAAISVDCGQSDASSADRIESNTREKPRQRKRAREALLQREHTFAVPAEPPASTVTDRIRAAFLQLDQSTDVDPKKNDNSASGVGGLGASVSRRSSSLQWDFRRKKFIRTTSQNGNINDIRVRRRLRRKFSEEKKQKNATRDTVTAYERWTQKTQAYIQQTGALPRSSISTLALQTVRKPDYRSKQKKSSRWRSRHAPLGLHIDTEVMPSSAQMISNRAVTRSLPEIRKHRKRKAVIQHIQRKIGKPSRSRK</sequence>
<reference evidence="8 9" key="2">
    <citation type="journal article" date="2007" name="BMC Biol.">
        <title>A 100%-complete sequence reveals unusually simple genomic features in the hot-spring red alga Cyanidioschyzon merolae.</title>
        <authorList>
            <person name="Nozaki H."/>
            <person name="Takano H."/>
            <person name="Misumi O."/>
            <person name="Terasawa K."/>
            <person name="Matsuzaki M."/>
            <person name="Maruyama S."/>
            <person name="Nishida K."/>
            <person name="Yagisawa F."/>
            <person name="Yoshida Y."/>
            <person name="Fujiwara T."/>
            <person name="Takio S."/>
            <person name="Tamura K."/>
            <person name="Chung S.J."/>
            <person name="Nakamura S."/>
            <person name="Kuroiwa H."/>
            <person name="Tanaka K."/>
            <person name="Sato N."/>
            <person name="Kuroiwa T."/>
        </authorList>
    </citation>
    <scope>NUCLEOTIDE SEQUENCE [LARGE SCALE GENOMIC DNA]</scope>
    <source>
        <strain evidence="8 9">10D</strain>
    </source>
</reference>
<proteinExistence type="predicted"/>
<dbReference type="Gramene" id="CMO107CT">
    <property type="protein sequence ID" value="CMO107CT"/>
    <property type="gene ID" value="CMO107C"/>
</dbReference>
<dbReference type="InterPro" id="IPR050079">
    <property type="entry name" value="DEAD_box_RNA_helicase"/>
</dbReference>
<dbReference type="SMART" id="SM00490">
    <property type="entry name" value="HELICc"/>
    <property type="match status" value="1"/>
</dbReference>
<dbReference type="GeneID" id="16995577"/>
<dbReference type="Pfam" id="PF00270">
    <property type="entry name" value="DEAD"/>
    <property type="match status" value="1"/>
</dbReference>
<dbReference type="STRING" id="280699.M1VEW5"/>
<dbReference type="GO" id="GO:0016787">
    <property type="term" value="F:hydrolase activity"/>
    <property type="evidence" value="ECO:0007669"/>
    <property type="project" value="UniProtKB-KW"/>
</dbReference>
<evidence type="ECO:0000256" key="1">
    <source>
        <dbReference type="ARBA" id="ARBA00022741"/>
    </source>
</evidence>
<dbReference type="GO" id="GO:0005829">
    <property type="term" value="C:cytosol"/>
    <property type="evidence" value="ECO:0007669"/>
    <property type="project" value="TreeGrafter"/>
</dbReference>
<keyword evidence="9" id="KW-1185">Reference proteome</keyword>
<dbReference type="Proteomes" id="UP000007014">
    <property type="component" value="Chromosome 15"/>
</dbReference>
<evidence type="ECO:0000313" key="8">
    <source>
        <dbReference type="EMBL" id="BAM81482.1"/>
    </source>
</evidence>
<name>M1VEW5_CYAM1</name>
<dbReference type="PROSITE" id="PS51194">
    <property type="entry name" value="HELICASE_CTER"/>
    <property type="match status" value="1"/>
</dbReference>
<dbReference type="HOGENOM" id="CLU_003041_5_2_1"/>
<dbReference type="Gene3D" id="3.40.50.300">
    <property type="entry name" value="P-loop containing nucleotide triphosphate hydrolases"/>
    <property type="match status" value="2"/>
</dbReference>
<evidence type="ECO:0000313" key="9">
    <source>
        <dbReference type="Proteomes" id="UP000007014"/>
    </source>
</evidence>
<dbReference type="SMART" id="SM00487">
    <property type="entry name" value="DEXDc"/>
    <property type="match status" value="1"/>
</dbReference>
<dbReference type="GO" id="GO:0003676">
    <property type="term" value="F:nucleic acid binding"/>
    <property type="evidence" value="ECO:0007669"/>
    <property type="project" value="InterPro"/>
</dbReference>
<feature type="region of interest" description="Disordered" evidence="5">
    <location>
        <begin position="668"/>
        <end position="692"/>
    </location>
</feature>
<feature type="region of interest" description="Disordered" evidence="5">
    <location>
        <begin position="513"/>
        <end position="537"/>
    </location>
</feature>
<dbReference type="GO" id="GO:0005524">
    <property type="term" value="F:ATP binding"/>
    <property type="evidence" value="ECO:0007669"/>
    <property type="project" value="UniProtKB-KW"/>
</dbReference>
<dbReference type="KEGG" id="cme:CYME_CMO107C"/>
<dbReference type="eggNOG" id="KOG0337">
    <property type="taxonomic scope" value="Eukaryota"/>
</dbReference>
<organism evidence="8 9">
    <name type="scientific">Cyanidioschyzon merolae (strain NIES-3377 / 10D)</name>
    <name type="common">Unicellular red alga</name>
    <dbReference type="NCBI Taxonomy" id="280699"/>
    <lineage>
        <taxon>Eukaryota</taxon>
        <taxon>Rhodophyta</taxon>
        <taxon>Bangiophyceae</taxon>
        <taxon>Cyanidiales</taxon>
        <taxon>Cyanidiaceae</taxon>
        <taxon>Cyanidioschyzon</taxon>
    </lineage>
</organism>